<keyword evidence="5" id="KW-0677">Repeat</keyword>
<evidence type="ECO:0000256" key="9">
    <source>
        <dbReference type="ARBA" id="ARBA00023014"/>
    </source>
</evidence>
<dbReference type="GO" id="GO:0051539">
    <property type="term" value="F:4 iron, 4 sulfur cluster binding"/>
    <property type="evidence" value="ECO:0007669"/>
    <property type="project" value="UniProtKB-KW"/>
</dbReference>
<dbReference type="InterPro" id="IPR039650">
    <property type="entry name" value="HdrA-like"/>
</dbReference>
<dbReference type="InterPro" id="IPR017896">
    <property type="entry name" value="4Fe4S_Fe-S-bd"/>
</dbReference>
<evidence type="ECO:0000256" key="8">
    <source>
        <dbReference type="ARBA" id="ARBA00023004"/>
    </source>
</evidence>
<evidence type="ECO:0000259" key="11">
    <source>
        <dbReference type="PROSITE" id="PS51379"/>
    </source>
</evidence>
<dbReference type="PROSITE" id="PS51379">
    <property type="entry name" value="4FE4S_FER_2"/>
    <property type="match status" value="5"/>
</dbReference>
<dbReference type="PANTHER" id="PTHR43498:SF1">
    <property type="entry name" value="COB--COM HETERODISULFIDE REDUCTASE IRON-SULFUR SUBUNIT A"/>
    <property type="match status" value="1"/>
</dbReference>
<dbReference type="Gene3D" id="3.30.70.20">
    <property type="match status" value="2"/>
</dbReference>
<dbReference type="Pfam" id="PF12838">
    <property type="entry name" value="Fer4_7"/>
    <property type="match status" value="1"/>
</dbReference>
<dbReference type="Pfam" id="PF22117">
    <property type="entry name" value="Fer4_Nqo3"/>
    <property type="match status" value="1"/>
</dbReference>
<dbReference type="GO" id="GO:0046872">
    <property type="term" value="F:metal ion binding"/>
    <property type="evidence" value="ECO:0007669"/>
    <property type="project" value="UniProtKB-KW"/>
</dbReference>
<dbReference type="PROSITE" id="PS00198">
    <property type="entry name" value="4FE4S_FER_1"/>
    <property type="match status" value="2"/>
</dbReference>
<organism evidence="12 13">
    <name type="scientific">candidate division TA06 bacterium</name>
    <dbReference type="NCBI Taxonomy" id="2250710"/>
    <lineage>
        <taxon>Bacteria</taxon>
        <taxon>Bacteria division TA06</taxon>
    </lineage>
</organism>
<evidence type="ECO:0000256" key="6">
    <source>
        <dbReference type="ARBA" id="ARBA00022827"/>
    </source>
</evidence>
<dbReference type="InterPro" id="IPR001041">
    <property type="entry name" value="2Fe-2S_ferredoxin-type"/>
</dbReference>
<dbReference type="FunFam" id="3.30.70.20:FF:000035">
    <property type="entry name" value="Iron hydrogenase 1"/>
    <property type="match status" value="1"/>
</dbReference>
<keyword evidence="9" id="KW-0411">Iron-sulfur</keyword>
<dbReference type="Proteomes" id="UP000315525">
    <property type="component" value="Unassembled WGS sequence"/>
</dbReference>
<dbReference type="GO" id="GO:0016491">
    <property type="term" value="F:oxidoreductase activity"/>
    <property type="evidence" value="ECO:0007669"/>
    <property type="project" value="UniProtKB-KW"/>
</dbReference>
<dbReference type="InterPro" id="IPR036188">
    <property type="entry name" value="FAD/NAD-bd_sf"/>
</dbReference>
<dbReference type="SUPFAM" id="SSF51905">
    <property type="entry name" value="FAD/NAD(P)-binding domain"/>
    <property type="match status" value="1"/>
</dbReference>
<evidence type="ECO:0000256" key="7">
    <source>
        <dbReference type="ARBA" id="ARBA00023002"/>
    </source>
</evidence>
<dbReference type="SUPFAM" id="SSF54862">
    <property type="entry name" value="4Fe-4S ferredoxins"/>
    <property type="match status" value="2"/>
</dbReference>
<keyword evidence="7" id="KW-0560">Oxidoreductase</keyword>
<keyword evidence="6" id="KW-0274">FAD</keyword>
<dbReference type="Pfam" id="PF13510">
    <property type="entry name" value="Fer2_4"/>
    <property type="match status" value="1"/>
</dbReference>
<keyword evidence="3" id="KW-0004">4Fe-4S</keyword>
<comment type="similarity">
    <text evidence="2">Belongs to the HdrA family.</text>
</comment>
<evidence type="ECO:0000256" key="5">
    <source>
        <dbReference type="ARBA" id="ARBA00022737"/>
    </source>
</evidence>
<dbReference type="SUPFAM" id="SSF54292">
    <property type="entry name" value="2Fe-2S ferredoxin-like"/>
    <property type="match status" value="1"/>
</dbReference>
<protein>
    <submittedName>
        <fullName evidence="12">4Fe-4S dicluster domain-containing protein</fullName>
    </submittedName>
</protein>
<keyword evidence="8" id="KW-0408">Iron</keyword>
<dbReference type="PANTHER" id="PTHR43498">
    <property type="entry name" value="FERREDOXIN:COB-COM HETERODISULFIDE REDUCTASE SUBUNIT A"/>
    <property type="match status" value="1"/>
</dbReference>
<reference evidence="12 13" key="1">
    <citation type="submission" date="2019-03" db="EMBL/GenBank/DDBJ databases">
        <title>Metabolic potential of uncultured bacteria and archaea associated with petroleum seepage in deep-sea sediments.</title>
        <authorList>
            <person name="Dong X."/>
            <person name="Hubert C."/>
        </authorList>
    </citation>
    <scope>NUCLEOTIDE SEQUENCE [LARGE SCALE GENOMIC DNA]</scope>
    <source>
        <strain evidence="12">E44_bin18</strain>
    </source>
</reference>
<feature type="domain" description="4Fe-4S ferredoxin-type" evidence="11">
    <location>
        <begin position="114"/>
        <end position="144"/>
    </location>
</feature>
<keyword evidence="4" id="KW-0479">Metal-binding</keyword>
<comment type="caution">
    <text evidence="12">The sequence shown here is derived from an EMBL/GenBank/DDBJ whole genome shotgun (WGS) entry which is preliminary data.</text>
</comment>
<name>A0A523UP76_UNCT6</name>
<feature type="domain" description="4Fe-4S ferredoxin-type" evidence="11">
    <location>
        <begin position="514"/>
        <end position="543"/>
    </location>
</feature>
<evidence type="ECO:0000256" key="2">
    <source>
        <dbReference type="ARBA" id="ARBA00006561"/>
    </source>
</evidence>
<proteinExistence type="inferred from homology"/>
<evidence type="ECO:0000256" key="4">
    <source>
        <dbReference type="ARBA" id="ARBA00022723"/>
    </source>
</evidence>
<dbReference type="InterPro" id="IPR017900">
    <property type="entry name" value="4Fe4S_Fe_S_CS"/>
</dbReference>
<feature type="domain" description="4Fe-4S ferredoxin-type" evidence="11">
    <location>
        <begin position="156"/>
        <end position="186"/>
    </location>
</feature>
<feature type="domain" description="4Fe-4S ferredoxin-type" evidence="11">
    <location>
        <begin position="545"/>
        <end position="574"/>
    </location>
</feature>
<dbReference type="CDD" id="cd00207">
    <property type="entry name" value="fer2"/>
    <property type="match status" value="1"/>
</dbReference>
<feature type="domain" description="4Fe-4S ferredoxin-type" evidence="11">
    <location>
        <begin position="218"/>
        <end position="252"/>
    </location>
</feature>
<dbReference type="Gene3D" id="3.10.20.740">
    <property type="match status" value="1"/>
</dbReference>
<gene>
    <name evidence="12" type="ORF">E3J62_10630</name>
</gene>
<evidence type="ECO:0000256" key="1">
    <source>
        <dbReference type="ARBA" id="ARBA00001974"/>
    </source>
</evidence>
<evidence type="ECO:0000256" key="3">
    <source>
        <dbReference type="ARBA" id="ARBA00022485"/>
    </source>
</evidence>
<dbReference type="PROSITE" id="PS51085">
    <property type="entry name" value="2FE2S_FER_2"/>
    <property type="match status" value="1"/>
</dbReference>
<feature type="domain" description="2Fe-2S ferredoxin-type" evidence="10">
    <location>
        <begin position="1"/>
        <end position="80"/>
    </location>
</feature>
<sequence length="588" mass="63765">MVVLTINDQRIEVEEGTTILKAARESGIEIPTLCYHPALKPYQACRVCVVEVVQNGKSELAASCGRVVEEGMIVKTDSEKALRARRVTVELLLARAPGSEVIQDLASKMDIKAPRFKTKDEKEKCILCGRCVRICNDVMKVGAIGFANRGANMKIAPPFKKSSKVCTTCGACTYICPTGAIVLEDITDYEVTPIASEFDVGLSSRPCIYTPFPQAVPNKPVLDSENCIYFKTGNCKVCDKVCDPEAIDYNQEDKELEIEAGSIIVATGFDLLDPGEIQRLGFGRYPAVHTSLEFERLNNASGPTDGKILTRDGKVPQSVAIVHCVGSRDQNYKEYCSKVCCMYSLKFAHLIRDKTGADVYNFYIDIRSGGKRYEEFYKRLSEEGVRFVRGKVVEVTDKAVSPDEKGKLVVVAEDTLLGQLVRVPVDMVILSPAMKARQDAEEVARTFGLARDASGFFLEKHPKLAPVATATDGIFIAGTCSGPMDIPESVAQGQAAASSALSLAARGIVQVESATAQVIEELCSGCQVCVELCAYSAVEFDQRNKVSRVNEIVCKGCGTCVAGCPSGAMLGKHFTKQQVMAEIDGVLS</sequence>
<dbReference type="EMBL" id="SOJN01000128">
    <property type="protein sequence ID" value="TET44347.1"/>
    <property type="molecule type" value="Genomic_DNA"/>
</dbReference>
<evidence type="ECO:0000259" key="10">
    <source>
        <dbReference type="PROSITE" id="PS51085"/>
    </source>
</evidence>
<comment type="cofactor">
    <cofactor evidence="1">
        <name>FAD</name>
        <dbReference type="ChEBI" id="CHEBI:57692"/>
    </cofactor>
</comment>
<dbReference type="AlphaFoldDB" id="A0A523UP76"/>
<keyword evidence="6" id="KW-0285">Flavoprotein</keyword>
<accession>A0A523UP76</accession>
<evidence type="ECO:0000313" key="12">
    <source>
        <dbReference type="EMBL" id="TET44347.1"/>
    </source>
</evidence>
<evidence type="ECO:0000313" key="13">
    <source>
        <dbReference type="Proteomes" id="UP000315525"/>
    </source>
</evidence>
<dbReference type="InterPro" id="IPR054351">
    <property type="entry name" value="NADH_UbQ_OxRdtase_ferredoxin"/>
</dbReference>
<dbReference type="InterPro" id="IPR036010">
    <property type="entry name" value="2Fe-2S_ferredoxin-like_sf"/>
</dbReference>